<dbReference type="OrthoDB" id="10537756at2759"/>
<organism evidence="1 2">
    <name type="scientific">Symbiodinium microadriaticum</name>
    <name type="common">Dinoflagellate</name>
    <name type="synonym">Zooxanthella microadriatica</name>
    <dbReference type="NCBI Taxonomy" id="2951"/>
    <lineage>
        <taxon>Eukaryota</taxon>
        <taxon>Sar</taxon>
        <taxon>Alveolata</taxon>
        <taxon>Dinophyceae</taxon>
        <taxon>Suessiales</taxon>
        <taxon>Symbiodiniaceae</taxon>
        <taxon>Symbiodinium</taxon>
    </lineage>
</organism>
<reference evidence="1 2" key="1">
    <citation type="submission" date="2016-02" db="EMBL/GenBank/DDBJ databases">
        <title>Genome analysis of coral dinoflagellate symbionts highlights evolutionary adaptations to a symbiotic lifestyle.</title>
        <authorList>
            <person name="Aranda M."/>
            <person name="Li Y."/>
            <person name="Liew Y.J."/>
            <person name="Baumgarten S."/>
            <person name="Simakov O."/>
            <person name="Wilson M."/>
            <person name="Piel J."/>
            <person name="Ashoor H."/>
            <person name="Bougouffa S."/>
            <person name="Bajic V.B."/>
            <person name="Ryu T."/>
            <person name="Ravasi T."/>
            <person name="Bayer T."/>
            <person name="Micklem G."/>
            <person name="Kim H."/>
            <person name="Bhak J."/>
            <person name="Lajeunesse T.C."/>
            <person name="Voolstra C.R."/>
        </authorList>
    </citation>
    <scope>NUCLEOTIDE SEQUENCE [LARGE SCALE GENOMIC DNA]</scope>
    <source>
        <strain evidence="1 2">CCMP2467</strain>
    </source>
</reference>
<protein>
    <submittedName>
        <fullName evidence="1">Uncharacterized protein</fullName>
    </submittedName>
</protein>
<proteinExistence type="predicted"/>
<comment type="caution">
    <text evidence="1">The sequence shown here is derived from an EMBL/GenBank/DDBJ whole genome shotgun (WGS) entry which is preliminary data.</text>
</comment>
<dbReference type="EMBL" id="LSRX01000829">
    <property type="protein sequence ID" value="OLP88080.1"/>
    <property type="molecule type" value="Genomic_DNA"/>
</dbReference>
<evidence type="ECO:0000313" key="2">
    <source>
        <dbReference type="Proteomes" id="UP000186817"/>
    </source>
</evidence>
<gene>
    <name evidence="1" type="ORF">AK812_SmicGene30603</name>
</gene>
<accession>A0A1Q9CYV6</accession>
<dbReference type="AlphaFoldDB" id="A0A1Q9CYV6"/>
<keyword evidence="2" id="KW-1185">Reference proteome</keyword>
<dbReference type="Proteomes" id="UP000186817">
    <property type="component" value="Unassembled WGS sequence"/>
</dbReference>
<name>A0A1Q9CYV6_SYMMI</name>
<sequence>MLFRLEDRFVQIEVDEEGHEDRSCADEDSRLELIAADVGLPGLVLRLNPDGAAATAAVEAFLNEPPPEGVRVVGLPASWWDGRTPSNGILCAPSASGKTVLLVSMILSQYRGCFERVYIMSNSIDMDPQWDPVKEYIRKDLGVNTDREQCWWSEWDEGALRQMTPAQERALRYMQRQDRYMERNEPQMLRQFSKMYPSYNLNPLLRRRHQQLVEAQAFNQWLSNRRLQQDGETYADELGRMTS</sequence>
<evidence type="ECO:0000313" key="1">
    <source>
        <dbReference type="EMBL" id="OLP88080.1"/>
    </source>
</evidence>